<dbReference type="AlphaFoldDB" id="A0A7G7MMD6"/>
<dbReference type="InterPro" id="IPR029058">
    <property type="entry name" value="AB_hydrolase_fold"/>
</dbReference>
<dbReference type="InterPro" id="IPR000639">
    <property type="entry name" value="Epox_hydrolase-like"/>
</dbReference>
<dbReference type="PANTHER" id="PTHR43798">
    <property type="entry name" value="MONOACYLGLYCEROL LIPASE"/>
    <property type="match status" value="1"/>
</dbReference>
<accession>A0A7G7MMD6</accession>
<dbReference type="RefSeq" id="WP_185720772.1">
    <property type="nucleotide sequence ID" value="NZ_BAAAWI010000001.1"/>
</dbReference>
<dbReference type="Gene3D" id="3.40.50.1820">
    <property type="entry name" value="alpha/beta hydrolase"/>
    <property type="match status" value="1"/>
</dbReference>
<dbReference type="PRINTS" id="PR00412">
    <property type="entry name" value="EPOXHYDRLASE"/>
</dbReference>
<reference evidence="3 4" key="1">
    <citation type="submission" date="2020-08" db="EMBL/GenBank/DDBJ databases">
        <authorList>
            <person name="Mo P."/>
        </authorList>
    </citation>
    <scope>NUCLEOTIDE SEQUENCE [LARGE SCALE GENOMIC DNA]</scope>
    <source>
        <strain evidence="3 4">CGMCC 4.1532</strain>
    </source>
</reference>
<dbReference type="Proteomes" id="UP000515728">
    <property type="component" value="Chromosome"/>
</dbReference>
<dbReference type="GO" id="GO:0016787">
    <property type="term" value="F:hydrolase activity"/>
    <property type="evidence" value="ECO:0007669"/>
    <property type="project" value="UniProtKB-KW"/>
</dbReference>
<keyword evidence="4" id="KW-1185">Reference proteome</keyword>
<dbReference type="InterPro" id="IPR000073">
    <property type="entry name" value="AB_hydrolase_1"/>
</dbReference>
<dbReference type="KEGG" id="ppel:H6H00_08540"/>
<evidence type="ECO:0000313" key="3">
    <source>
        <dbReference type="EMBL" id="QNG53947.1"/>
    </source>
</evidence>
<feature type="domain" description="AB hydrolase-1" evidence="2">
    <location>
        <begin position="33"/>
        <end position="265"/>
    </location>
</feature>
<protein>
    <submittedName>
        <fullName evidence="3">Alpha/beta fold hydrolase</fullName>
    </submittedName>
</protein>
<dbReference type="PANTHER" id="PTHR43798:SF31">
    <property type="entry name" value="AB HYDROLASE SUPERFAMILY PROTEIN YCLE"/>
    <property type="match status" value="1"/>
</dbReference>
<dbReference type="EMBL" id="CP060131">
    <property type="protein sequence ID" value="QNG53947.1"/>
    <property type="molecule type" value="Genomic_DNA"/>
</dbReference>
<gene>
    <name evidence="3" type="ORF">H6H00_08540</name>
</gene>
<organism evidence="3 4">
    <name type="scientific">Pseudonocardia petroleophila</name>
    <dbReference type="NCBI Taxonomy" id="37331"/>
    <lineage>
        <taxon>Bacteria</taxon>
        <taxon>Bacillati</taxon>
        <taxon>Actinomycetota</taxon>
        <taxon>Actinomycetes</taxon>
        <taxon>Pseudonocardiales</taxon>
        <taxon>Pseudonocardiaceae</taxon>
        <taxon>Pseudonocardia</taxon>
    </lineage>
</organism>
<evidence type="ECO:0000313" key="4">
    <source>
        <dbReference type="Proteomes" id="UP000515728"/>
    </source>
</evidence>
<dbReference type="SUPFAM" id="SSF53474">
    <property type="entry name" value="alpha/beta-Hydrolases"/>
    <property type="match status" value="1"/>
</dbReference>
<dbReference type="Pfam" id="PF00561">
    <property type="entry name" value="Abhydrolase_1"/>
    <property type="match status" value="1"/>
</dbReference>
<dbReference type="GO" id="GO:0016020">
    <property type="term" value="C:membrane"/>
    <property type="evidence" value="ECO:0007669"/>
    <property type="project" value="TreeGrafter"/>
</dbReference>
<dbReference type="PRINTS" id="PR00111">
    <property type="entry name" value="ABHYDROLASE"/>
</dbReference>
<proteinExistence type="predicted"/>
<evidence type="ECO:0000256" key="1">
    <source>
        <dbReference type="ARBA" id="ARBA00022801"/>
    </source>
</evidence>
<dbReference type="InterPro" id="IPR050266">
    <property type="entry name" value="AB_hydrolase_sf"/>
</dbReference>
<keyword evidence="1 3" id="KW-0378">Hydrolase</keyword>
<name>A0A7G7MMD6_9PSEU</name>
<sequence>MTQTVTEANPEVGRSIVAGGITTNYHDHGAGDPVLLLHGSGPGVSAWANWRGVLPPLARERRVIAPDVVGFGYTERPPGFTFSHQDWVAHIVGFLDALDLPSVSVVGNSFGGALALRLADQHPDRVQRLVLMGSVGTRFEITPGLDAVWGYEPSVENMAELIDYFAFDASRLGPDLVRLRYEASIRPGVQESYSAMFPAPRQAGVDAFALPDESLRALPHETLVVHGRDDRVIPVASSIRLNELIPRSQLHVFNQCGHWTQIEKADEFVHLLEGFLPRP</sequence>
<evidence type="ECO:0000259" key="2">
    <source>
        <dbReference type="Pfam" id="PF00561"/>
    </source>
</evidence>